<protein>
    <submittedName>
        <fullName evidence="1">Uncharacterized protein ORF158</fullName>
    </submittedName>
</protein>
<dbReference type="EMBL" id="HQ641347">
    <property type="protein sequence ID" value="ADX87975.1"/>
    <property type="molecule type" value="Genomic_DNA"/>
</dbReference>
<reference evidence="1 2" key="1">
    <citation type="journal article" date="2011" name="MBio">
        <title>Evidence of a dominant lineage of Vibrio cholerae-specific lytic bacteriophages shed by cholera patients over a 10-year period in Dhaka, Bangladesh.</title>
        <authorList>
            <person name="Seed K.D."/>
            <person name="Bodi K.L."/>
            <person name="Kropinski A.M."/>
            <person name="Ackermann H.W."/>
            <person name="Calderwood S.B."/>
            <person name="Qadri F."/>
            <person name="Camilli A."/>
        </authorList>
    </citation>
    <scope>NUCLEOTIDE SEQUENCE [LARGE SCALE GENOMIC DNA]</scope>
</reference>
<sequence length="85" mass="10270">MATYILRGKDWDKKDKYSFLEYVIYRCEYTGVVLNPPDIGWERLKYAEEFDSYEVAYSTKKLVDPFDQLLDVVELNVAWEDYHRD</sequence>
<dbReference type="Proteomes" id="UP000007502">
    <property type="component" value="Segment"/>
</dbReference>
<accession>F1D1I1</accession>
<evidence type="ECO:0000313" key="2">
    <source>
        <dbReference type="Proteomes" id="UP000007502"/>
    </source>
</evidence>
<proteinExistence type="predicted"/>
<evidence type="ECO:0000313" key="1">
    <source>
        <dbReference type="EMBL" id="ADX87975.1"/>
    </source>
</evidence>
<gene>
    <name evidence="1" type="primary">ORF158</name>
</gene>
<organism evidence="1 2">
    <name type="scientific">Vibrio phage ICP1</name>
    <dbReference type="NCBI Taxonomy" id="979525"/>
    <lineage>
        <taxon>Viruses</taxon>
        <taxon>Duplodnaviria</taxon>
        <taxon>Heunggongvirae</taxon>
        <taxon>Uroviricota</taxon>
        <taxon>Caudoviricetes</taxon>
        <taxon>Mohonavirus</taxon>
        <taxon>Mohonavirus ICP1</taxon>
    </lineage>
</organism>
<dbReference type="KEGG" id="vg:10228638"/>
<keyword evidence="2" id="KW-1185">Reference proteome</keyword>
<name>F1D1I1_9CAUD</name>
<dbReference type="GeneID" id="10228638"/>
<dbReference type="RefSeq" id="YP_004251100.1">
    <property type="nucleotide sequence ID" value="NC_015157.1"/>
</dbReference>